<keyword evidence="2" id="KW-0472">Membrane</keyword>
<keyword evidence="2" id="KW-1133">Transmembrane helix</keyword>
<accession>A0ABR1Q5M2</accession>
<keyword evidence="4" id="KW-1185">Reference proteome</keyword>
<feature type="region of interest" description="Disordered" evidence="1">
    <location>
        <begin position="385"/>
        <end position="435"/>
    </location>
</feature>
<feature type="compositionally biased region" description="Basic and acidic residues" evidence="1">
    <location>
        <begin position="424"/>
        <end position="435"/>
    </location>
</feature>
<feature type="transmembrane region" description="Helical" evidence="2">
    <location>
        <begin position="303"/>
        <end position="323"/>
    </location>
</feature>
<feature type="transmembrane region" description="Helical" evidence="2">
    <location>
        <begin position="40"/>
        <end position="62"/>
    </location>
</feature>
<gene>
    <name evidence="3" type="ORF">PG986_008721</name>
</gene>
<feature type="transmembrane region" description="Helical" evidence="2">
    <location>
        <begin position="137"/>
        <end position="159"/>
    </location>
</feature>
<evidence type="ECO:0000313" key="4">
    <source>
        <dbReference type="Proteomes" id="UP001391051"/>
    </source>
</evidence>
<keyword evidence="2" id="KW-0812">Transmembrane</keyword>
<name>A0ABR1Q5M2_9PEZI</name>
<organism evidence="3 4">
    <name type="scientific">Apiospora aurea</name>
    <dbReference type="NCBI Taxonomy" id="335848"/>
    <lineage>
        <taxon>Eukaryota</taxon>
        <taxon>Fungi</taxon>
        <taxon>Dikarya</taxon>
        <taxon>Ascomycota</taxon>
        <taxon>Pezizomycotina</taxon>
        <taxon>Sordariomycetes</taxon>
        <taxon>Xylariomycetidae</taxon>
        <taxon>Amphisphaeriales</taxon>
        <taxon>Apiosporaceae</taxon>
        <taxon>Apiospora</taxon>
    </lineage>
</organism>
<sequence>MSTIQQLREQWINPSDVSTILMVIGGDVVQNAFAQGTGQLYTPVCFSFGCVAYAFITLVNIIGDGRLLPRPDYPVKVFNLESGYARENKNWVVGRLLRDIEAQVSRERPLQDGTGIRISVFEAMENDNKPTQFSWSFVHVIGAFATLLQLAVSAIPIALDRQWGIMFITVVGTLLIQIAGLLPQWRAEKLPNRQRAKDCYALTSGNGSTDIVVIIGRGLCLNLEEMSASQSPRVNRPWEKFQRLSREIDPEKTETLPRRDSQIRMARTFRGLPLGFRLTQFTCWTLSILWLLLLVNVAASTDYTWCILAVGALGMFQNAWLAAVELPPAKRNMPLWHCETIMTHKVMDGLMDFDVTYGRGVPLMEEFFPGRLRQEEVEWWSGNTRPHDQLRMRNPKRGIPRSVQPARPTSTLDPSVRRQMSWTDNKRPDSLEHVNYEPSTRWDTLRTVDRSRKGSTFDKVREVNDSVGDAGNNPQRKQDAQSVDDERPEEQQTVDETDAENDADSPFSDPVTERPSRVRVAFSKDVISDSNYEQRARESTRCPPWA</sequence>
<protein>
    <submittedName>
        <fullName evidence="3">Uncharacterized protein</fullName>
    </submittedName>
</protein>
<feature type="compositionally biased region" description="Acidic residues" evidence="1">
    <location>
        <begin position="482"/>
        <end position="503"/>
    </location>
</feature>
<feature type="transmembrane region" description="Helical" evidence="2">
    <location>
        <begin position="165"/>
        <end position="185"/>
    </location>
</feature>
<proteinExistence type="predicted"/>
<dbReference type="GeneID" id="92078005"/>
<reference evidence="3 4" key="1">
    <citation type="submission" date="2023-01" db="EMBL/GenBank/DDBJ databases">
        <title>Analysis of 21 Apiospora genomes using comparative genomics revels a genus with tremendous synthesis potential of carbohydrate active enzymes and secondary metabolites.</title>
        <authorList>
            <person name="Sorensen T."/>
        </authorList>
    </citation>
    <scope>NUCLEOTIDE SEQUENCE [LARGE SCALE GENOMIC DNA]</scope>
    <source>
        <strain evidence="3 4">CBS 24483</strain>
    </source>
</reference>
<evidence type="ECO:0000256" key="2">
    <source>
        <dbReference type="SAM" id="Phobius"/>
    </source>
</evidence>
<comment type="caution">
    <text evidence="3">The sequence shown here is derived from an EMBL/GenBank/DDBJ whole genome shotgun (WGS) entry which is preliminary data.</text>
</comment>
<feature type="compositionally biased region" description="Polar residues" evidence="1">
    <location>
        <begin position="407"/>
        <end position="423"/>
    </location>
</feature>
<evidence type="ECO:0000313" key="3">
    <source>
        <dbReference type="EMBL" id="KAK7947835.1"/>
    </source>
</evidence>
<feature type="transmembrane region" description="Helical" evidence="2">
    <location>
        <begin position="274"/>
        <end position="297"/>
    </location>
</feature>
<dbReference type="Proteomes" id="UP001391051">
    <property type="component" value="Unassembled WGS sequence"/>
</dbReference>
<dbReference type="EMBL" id="JAQQWE010000006">
    <property type="protein sequence ID" value="KAK7947835.1"/>
    <property type="molecule type" value="Genomic_DNA"/>
</dbReference>
<evidence type="ECO:0000256" key="1">
    <source>
        <dbReference type="SAM" id="MobiDB-lite"/>
    </source>
</evidence>
<dbReference type="RefSeq" id="XP_066697341.1">
    <property type="nucleotide sequence ID" value="XM_066844943.1"/>
</dbReference>
<feature type="region of interest" description="Disordered" evidence="1">
    <location>
        <begin position="456"/>
        <end position="546"/>
    </location>
</feature>